<feature type="compositionally biased region" description="Low complexity" evidence="1">
    <location>
        <begin position="110"/>
        <end position="123"/>
    </location>
</feature>
<name>A0ABN1QVF0_9ACTN</name>
<keyword evidence="2" id="KW-0472">Membrane</keyword>
<evidence type="ECO:0008006" key="5">
    <source>
        <dbReference type="Google" id="ProtNLM"/>
    </source>
</evidence>
<dbReference type="EMBL" id="BAAAHQ010000041">
    <property type="protein sequence ID" value="GAA0948027.1"/>
    <property type="molecule type" value="Genomic_DNA"/>
</dbReference>
<gene>
    <name evidence="3" type="ORF">GCM10009560_65020</name>
</gene>
<comment type="caution">
    <text evidence="3">The sequence shown here is derived from an EMBL/GenBank/DDBJ whole genome shotgun (WGS) entry which is preliminary data.</text>
</comment>
<evidence type="ECO:0000256" key="1">
    <source>
        <dbReference type="SAM" id="MobiDB-lite"/>
    </source>
</evidence>
<protein>
    <recommendedName>
        <fullName evidence="5">DUF4367 domain-containing protein</fullName>
    </recommendedName>
</protein>
<keyword evidence="2" id="KW-1133">Transmembrane helix</keyword>
<proteinExistence type="predicted"/>
<feature type="transmembrane region" description="Helical" evidence="2">
    <location>
        <begin position="68"/>
        <end position="85"/>
    </location>
</feature>
<accession>A0ABN1QVF0</accession>
<evidence type="ECO:0000256" key="2">
    <source>
        <dbReference type="SAM" id="Phobius"/>
    </source>
</evidence>
<evidence type="ECO:0000313" key="3">
    <source>
        <dbReference type="EMBL" id="GAA0948027.1"/>
    </source>
</evidence>
<organism evidence="3 4">
    <name type="scientific">Nonomuraea longicatena</name>
    <dbReference type="NCBI Taxonomy" id="83682"/>
    <lineage>
        <taxon>Bacteria</taxon>
        <taxon>Bacillati</taxon>
        <taxon>Actinomycetota</taxon>
        <taxon>Actinomycetes</taxon>
        <taxon>Streptosporangiales</taxon>
        <taxon>Streptosporangiaceae</taxon>
        <taxon>Nonomuraea</taxon>
    </lineage>
</organism>
<reference evidence="3 4" key="1">
    <citation type="journal article" date="2019" name="Int. J. Syst. Evol. Microbiol.">
        <title>The Global Catalogue of Microorganisms (GCM) 10K type strain sequencing project: providing services to taxonomists for standard genome sequencing and annotation.</title>
        <authorList>
            <consortium name="The Broad Institute Genomics Platform"/>
            <consortium name="The Broad Institute Genome Sequencing Center for Infectious Disease"/>
            <person name="Wu L."/>
            <person name="Ma J."/>
        </authorList>
    </citation>
    <scope>NUCLEOTIDE SEQUENCE [LARGE SCALE GENOMIC DNA]</scope>
    <source>
        <strain evidence="3 4">JCM 11136</strain>
    </source>
</reference>
<sequence>MTSEKDEGLEADLLALGAALDVPSPPPADVAAAVHARLRAGGGQGPAAAVRARLETAQAPPRRTRRRWVLVAAIAAVLIAITAATPQGRAAISRVLEYAGIELQLTDLPTATPTPTELPTAKTGATFPHRTPAVLGTPDRTLTSDNGRVLSMFWGDVTDGVRLDQFDGGLSPVFFKQLRHQPQPVRLATGEAWWIADPHPVGHIAREDGTRTPLRLATRTLIWQANGIGHRLEGAKNREDAVRIAESLR</sequence>
<feature type="region of interest" description="Disordered" evidence="1">
    <location>
        <begin position="110"/>
        <end position="134"/>
    </location>
</feature>
<keyword evidence="2" id="KW-0812">Transmembrane</keyword>
<dbReference type="Proteomes" id="UP001501578">
    <property type="component" value="Unassembled WGS sequence"/>
</dbReference>
<dbReference type="RefSeq" id="WP_343954002.1">
    <property type="nucleotide sequence ID" value="NZ_BAAAHQ010000041.1"/>
</dbReference>
<evidence type="ECO:0000313" key="4">
    <source>
        <dbReference type="Proteomes" id="UP001501578"/>
    </source>
</evidence>
<keyword evidence="4" id="KW-1185">Reference proteome</keyword>